<dbReference type="AlphaFoldDB" id="A0A915NA02"/>
<proteinExistence type="predicted"/>
<name>A0A915NA02_MELJA</name>
<feature type="region of interest" description="Disordered" evidence="1">
    <location>
        <begin position="50"/>
        <end position="76"/>
    </location>
</feature>
<evidence type="ECO:0000313" key="2">
    <source>
        <dbReference type="Proteomes" id="UP000887561"/>
    </source>
</evidence>
<reference evidence="3" key="1">
    <citation type="submission" date="2022-11" db="UniProtKB">
        <authorList>
            <consortium name="WormBaseParasite"/>
        </authorList>
    </citation>
    <scope>IDENTIFICATION</scope>
</reference>
<evidence type="ECO:0000256" key="1">
    <source>
        <dbReference type="SAM" id="MobiDB-lite"/>
    </source>
</evidence>
<sequence length="330" mass="37327">MPSKHLIGRNIKNNIVNNVEQEESEEKDVLTTEKFNEQLQNDKINIINIQSNPQNSSEPEQNNKTKIQENFTKNNEGKLNIKSFERKLAEENEDIQPSMARRNESLEKIQEFEKLKSTQVTQQQEEINKKENSEIMPPQTTKQTLSKQGPSNNKRINNNTSSLITPSSSARKYSSSLQQKSPLNKLNNSTIPCPTQMSSSNTSTILSPPDSTELNISQCSNISTENNKSKQRKQCFSMPTSATQSMVAISPSTDQNISADSSLVEQQKRNRENVAVGVVSPMLQKHENNFLLNNDQDRTLDNAETIIDNTMGIPLMEEKEEPLKFKEKSI</sequence>
<evidence type="ECO:0000313" key="3">
    <source>
        <dbReference type="WBParaSite" id="scaffold8205_cov224.g12849"/>
    </source>
</evidence>
<dbReference type="WBParaSite" id="scaffold8205_cov224.g12849">
    <property type="protein sequence ID" value="scaffold8205_cov224.g12849"/>
    <property type="gene ID" value="scaffold8205_cov224.g12849"/>
</dbReference>
<dbReference type="Proteomes" id="UP000887561">
    <property type="component" value="Unplaced"/>
</dbReference>
<organism evidence="2 3">
    <name type="scientific">Meloidogyne javanica</name>
    <name type="common">Root-knot nematode worm</name>
    <dbReference type="NCBI Taxonomy" id="6303"/>
    <lineage>
        <taxon>Eukaryota</taxon>
        <taxon>Metazoa</taxon>
        <taxon>Ecdysozoa</taxon>
        <taxon>Nematoda</taxon>
        <taxon>Chromadorea</taxon>
        <taxon>Rhabditida</taxon>
        <taxon>Tylenchina</taxon>
        <taxon>Tylenchomorpha</taxon>
        <taxon>Tylenchoidea</taxon>
        <taxon>Meloidogynidae</taxon>
        <taxon>Meloidogyninae</taxon>
        <taxon>Meloidogyne</taxon>
        <taxon>Meloidogyne incognita group</taxon>
    </lineage>
</organism>
<feature type="region of interest" description="Disordered" evidence="1">
    <location>
        <begin position="113"/>
        <end position="215"/>
    </location>
</feature>
<keyword evidence="2" id="KW-1185">Reference proteome</keyword>
<feature type="compositionally biased region" description="Polar residues" evidence="1">
    <location>
        <begin position="138"/>
        <end position="215"/>
    </location>
</feature>
<accession>A0A915NA02</accession>
<protein>
    <submittedName>
        <fullName evidence="3">Uncharacterized protein</fullName>
    </submittedName>
</protein>